<evidence type="ECO:0000313" key="2">
    <source>
        <dbReference type="EMBL" id="KAL0366936.1"/>
    </source>
</evidence>
<feature type="region of interest" description="Disordered" evidence="1">
    <location>
        <begin position="16"/>
        <end position="39"/>
    </location>
</feature>
<reference evidence="2" key="1">
    <citation type="submission" date="2020-06" db="EMBL/GenBank/DDBJ databases">
        <authorList>
            <person name="Li T."/>
            <person name="Hu X."/>
            <person name="Zhang T."/>
            <person name="Song X."/>
            <person name="Zhang H."/>
            <person name="Dai N."/>
            <person name="Sheng W."/>
            <person name="Hou X."/>
            <person name="Wei L."/>
        </authorList>
    </citation>
    <scope>NUCLEOTIDE SEQUENCE</scope>
    <source>
        <strain evidence="2">G02</strain>
        <tissue evidence="2">Leaf</tissue>
    </source>
</reference>
<protein>
    <submittedName>
        <fullName evidence="2">Uncharacterized protein</fullName>
    </submittedName>
</protein>
<dbReference type="AlphaFoldDB" id="A0AAW2QGD0"/>
<dbReference type="EMBL" id="JACGWJ010000015">
    <property type="protein sequence ID" value="KAL0366936.1"/>
    <property type="molecule type" value="Genomic_DNA"/>
</dbReference>
<reference evidence="2" key="2">
    <citation type="journal article" date="2024" name="Plant">
        <title>Genomic evolution and insights into agronomic trait innovations of Sesamum species.</title>
        <authorList>
            <person name="Miao H."/>
            <person name="Wang L."/>
            <person name="Qu L."/>
            <person name="Liu H."/>
            <person name="Sun Y."/>
            <person name="Le M."/>
            <person name="Wang Q."/>
            <person name="Wei S."/>
            <person name="Zheng Y."/>
            <person name="Lin W."/>
            <person name="Duan Y."/>
            <person name="Cao H."/>
            <person name="Xiong S."/>
            <person name="Wang X."/>
            <person name="Wei L."/>
            <person name="Li C."/>
            <person name="Ma Q."/>
            <person name="Ju M."/>
            <person name="Zhao R."/>
            <person name="Li G."/>
            <person name="Mu C."/>
            <person name="Tian Q."/>
            <person name="Mei H."/>
            <person name="Zhang T."/>
            <person name="Gao T."/>
            <person name="Zhang H."/>
        </authorList>
    </citation>
    <scope>NUCLEOTIDE SEQUENCE</scope>
    <source>
        <strain evidence="2">G02</strain>
    </source>
</reference>
<dbReference type="PANTHER" id="PTHR48475:SF2">
    <property type="entry name" value="RIBONUCLEASE H"/>
    <property type="match status" value="1"/>
</dbReference>
<evidence type="ECO:0000256" key="1">
    <source>
        <dbReference type="SAM" id="MobiDB-lite"/>
    </source>
</evidence>
<sequence length="137" mass="16099">MVNSSKAKRYKNGVRDCISNKGLSRHHSPKPMGSLRGSTRKSPFTLVYETETIIPTELGMLSHRVLHFSEEDNTKLLKEHLDLVEELREKVFIRTQRYKNTMINTHNRRVKARYFQIWDPILRRVDNLKPVGKLDPN</sequence>
<organism evidence="2">
    <name type="scientific">Sesamum radiatum</name>
    <name type="common">Black benniseed</name>
    <dbReference type="NCBI Taxonomy" id="300843"/>
    <lineage>
        <taxon>Eukaryota</taxon>
        <taxon>Viridiplantae</taxon>
        <taxon>Streptophyta</taxon>
        <taxon>Embryophyta</taxon>
        <taxon>Tracheophyta</taxon>
        <taxon>Spermatophyta</taxon>
        <taxon>Magnoliopsida</taxon>
        <taxon>eudicotyledons</taxon>
        <taxon>Gunneridae</taxon>
        <taxon>Pentapetalae</taxon>
        <taxon>asterids</taxon>
        <taxon>lamiids</taxon>
        <taxon>Lamiales</taxon>
        <taxon>Pedaliaceae</taxon>
        <taxon>Sesamum</taxon>
    </lineage>
</organism>
<accession>A0AAW2QGD0</accession>
<gene>
    <name evidence="2" type="ORF">Sradi_3583700</name>
</gene>
<comment type="caution">
    <text evidence="2">The sequence shown here is derived from an EMBL/GenBank/DDBJ whole genome shotgun (WGS) entry which is preliminary data.</text>
</comment>
<dbReference type="PANTHER" id="PTHR48475">
    <property type="entry name" value="RIBONUCLEASE H"/>
    <property type="match status" value="1"/>
</dbReference>
<name>A0AAW2QGD0_SESRA</name>
<proteinExistence type="predicted"/>